<dbReference type="RefSeq" id="WP_122150917.1">
    <property type="nucleotide sequence ID" value="NZ_RFFI01000127.1"/>
</dbReference>
<dbReference type="EMBL" id="RFFI01000127">
    <property type="protein sequence ID" value="RMI04835.1"/>
    <property type="molecule type" value="Genomic_DNA"/>
</dbReference>
<feature type="chain" id="PRO_5039202602" evidence="5">
    <location>
        <begin position="33"/>
        <end position="320"/>
    </location>
</feature>
<organism evidence="7 8">
    <name type="scientific">Cellulomonas triticagri</name>
    <dbReference type="NCBI Taxonomy" id="2483352"/>
    <lineage>
        <taxon>Bacteria</taxon>
        <taxon>Bacillati</taxon>
        <taxon>Actinomycetota</taxon>
        <taxon>Actinomycetes</taxon>
        <taxon>Micrococcales</taxon>
        <taxon>Cellulomonadaceae</taxon>
        <taxon>Cellulomonas</taxon>
    </lineage>
</organism>
<evidence type="ECO:0000313" key="8">
    <source>
        <dbReference type="Proteomes" id="UP000269289"/>
    </source>
</evidence>
<dbReference type="PANTHER" id="PTHR30532">
    <property type="entry name" value="IRON III DICITRATE-BINDING PERIPLASMIC PROTEIN"/>
    <property type="match status" value="1"/>
</dbReference>
<feature type="domain" description="Fe/B12 periplasmic-binding" evidence="6">
    <location>
        <begin position="59"/>
        <end position="320"/>
    </location>
</feature>
<evidence type="ECO:0000256" key="4">
    <source>
        <dbReference type="ARBA" id="ARBA00022729"/>
    </source>
</evidence>
<keyword evidence="4 5" id="KW-0732">Signal</keyword>
<evidence type="ECO:0000256" key="5">
    <source>
        <dbReference type="SAM" id="SignalP"/>
    </source>
</evidence>
<accession>A0A3M2J1K4</accession>
<dbReference type="Proteomes" id="UP000269289">
    <property type="component" value="Unassembled WGS sequence"/>
</dbReference>
<dbReference type="Pfam" id="PF01497">
    <property type="entry name" value="Peripla_BP_2"/>
    <property type="match status" value="1"/>
</dbReference>
<protein>
    <submittedName>
        <fullName evidence="7">ABC transporter substrate-binding protein</fullName>
    </submittedName>
</protein>
<comment type="similarity">
    <text evidence="2">Belongs to the bacterial solute-binding protein 8 family.</text>
</comment>
<comment type="caution">
    <text evidence="7">The sequence shown here is derived from an EMBL/GenBank/DDBJ whole genome shotgun (WGS) entry which is preliminary data.</text>
</comment>
<dbReference type="InterPro" id="IPR051313">
    <property type="entry name" value="Bact_iron-sidero_bind"/>
</dbReference>
<comment type="subcellular location">
    <subcellularLocation>
        <location evidence="1">Cell envelope</location>
    </subcellularLocation>
</comment>
<keyword evidence="3" id="KW-0813">Transport</keyword>
<evidence type="ECO:0000313" key="7">
    <source>
        <dbReference type="EMBL" id="RMI04835.1"/>
    </source>
</evidence>
<evidence type="ECO:0000256" key="3">
    <source>
        <dbReference type="ARBA" id="ARBA00022448"/>
    </source>
</evidence>
<dbReference type="Gene3D" id="3.40.50.1980">
    <property type="entry name" value="Nitrogenase molybdenum iron protein domain"/>
    <property type="match status" value="2"/>
</dbReference>
<dbReference type="InterPro" id="IPR002491">
    <property type="entry name" value="ABC_transptr_periplasmic_BD"/>
</dbReference>
<dbReference type="GO" id="GO:0030288">
    <property type="term" value="C:outer membrane-bounded periplasmic space"/>
    <property type="evidence" value="ECO:0007669"/>
    <property type="project" value="TreeGrafter"/>
</dbReference>
<dbReference type="PANTHER" id="PTHR30532:SF1">
    <property type="entry name" value="IRON(3+)-HYDROXAMATE-BINDING PROTEIN FHUD"/>
    <property type="match status" value="1"/>
</dbReference>
<evidence type="ECO:0000259" key="6">
    <source>
        <dbReference type="PROSITE" id="PS50983"/>
    </source>
</evidence>
<dbReference type="AlphaFoldDB" id="A0A3M2J1K4"/>
<dbReference type="OrthoDB" id="1846031at2"/>
<evidence type="ECO:0000256" key="1">
    <source>
        <dbReference type="ARBA" id="ARBA00004196"/>
    </source>
</evidence>
<gene>
    <name evidence="7" type="ORF">EBM89_17475</name>
</gene>
<dbReference type="GO" id="GO:1901678">
    <property type="term" value="P:iron coordination entity transport"/>
    <property type="evidence" value="ECO:0007669"/>
    <property type="project" value="UniProtKB-ARBA"/>
</dbReference>
<keyword evidence="8" id="KW-1185">Reference proteome</keyword>
<proteinExistence type="inferred from homology"/>
<feature type="signal peptide" evidence="5">
    <location>
        <begin position="1"/>
        <end position="32"/>
    </location>
</feature>
<reference evidence="7 8" key="1">
    <citation type="submission" date="2018-10" db="EMBL/GenBank/DDBJ databases">
        <title>Isolation, diversity and antifungal activity of actinobacteria from wheat.</title>
        <authorList>
            <person name="Han C."/>
        </authorList>
    </citation>
    <scope>NUCLEOTIDE SEQUENCE [LARGE SCALE GENOMIC DNA]</scope>
    <source>
        <strain evidence="7 8">NEAU-YY56</strain>
    </source>
</reference>
<dbReference type="PROSITE" id="PS51257">
    <property type="entry name" value="PROKAR_LIPOPROTEIN"/>
    <property type="match status" value="1"/>
</dbReference>
<dbReference type="SUPFAM" id="SSF53807">
    <property type="entry name" value="Helical backbone' metal receptor"/>
    <property type="match status" value="1"/>
</dbReference>
<sequence>MSIRALRAPAALTLASALLLTACSTSSGSAEAGAADGEPTTITVTDMTGEVEVPAEPVAALGMYTTDVDILITLGYPLAGSQPVRDEGYEAYPSFFPDEVDDVETFTNFPEYNYEAILAAEPDFILNGLGYDDEVVAKLPEIAPTFSFNGFDGRDWREIFNETAVALDREEQYQAWTDTYEARVAEIKAELDARDIHPVVGPVDYWDGQVNASCYGVPCLVFADLGLEITPLAEGSTDGTSLSTEQLTQLSDIDVIFTTATPEADGTYPDVFEPVADNPLWQQLPAVTSGQIYTGDLEMLYGSPSGHMAYLEFVADSLLG</sequence>
<name>A0A3M2J1K4_9CELL</name>
<evidence type="ECO:0000256" key="2">
    <source>
        <dbReference type="ARBA" id="ARBA00008814"/>
    </source>
</evidence>
<dbReference type="PROSITE" id="PS50983">
    <property type="entry name" value="FE_B12_PBP"/>
    <property type="match status" value="1"/>
</dbReference>